<gene>
    <name evidence="3" type="ORF">ILEXP_LOCUS41845</name>
</gene>
<protein>
    <recommendedName>
        <fullName evidence="5">Pentatricopeptide repeat-containing protein</fullName>
    </recommendedName>
</protein>
<reference evidence="3 4" key="1">
    <citation type="submission" date="2024-02" db="EMBL/GenBank/DDBJ databases">
        <authorList>
            <person name="Vignale AGUSTIN F."/>
            <person name="Sosa J E."/>
            <person name="Modenutti C."/>
        </authorList>
    </citation>
    <scope>NUCLEOTIDE SEQUENCE [LARGE SCALE GENOMIC DNA]</scope>
</reference>
<dbReference type="Gene3D" id="1.25.40.10">
    <property type="entry name" value="Tetratricopeptide repeat domain"/>
    <property type="match status" value="5"/>
</dbReference>
<dbReference type="InterPro" id="IPR002885">
    <property type="entry name" value="PPR_rpt"/>
</dbReference>
<dbReference type="PROSITE" id="PS51375">
    <property type="entry name" value="PPR"/>
    <property type="match status" value="6"/>
</dbReference>
<accession>A0ABC8TRV3</accession>
<dbReference type="Proteomes" id="UP001642360">
    <property type="component" value="Unassembled WGS sequence"/>
</dbReference>
<dbReference type="FunFam" id="1.25.40.10:FF:000344">
    <property type="entry name" value="Pentatricopeptide repeat-containing protein"/>
    <property type="match status" value="1"/>
</dbReference>
<comment type="caution">
    <text evidence="3">The sequence shown here is derived from an EMBL/GenBank/DDBJ whole genome shotgun (WGS) entry which is preliminary data.</text>
</comment>
<proteinExistence type="predicted"/>
<dbReference type="SUPFAM" id="SSF48452">
    <property type="entry name" value="TPR-like"/>
    <property type="match status" value="1"/>
</dbReference>
<feature type="repeat" description="PPR" evidence="2">
    <location>
        <begin position="196"/>
        <end position="230"/>
    </location>
</feature>
<dbReference type="PANTHER" id="PTHR24015">
    <property type="entry name" value="OS07G0578800 PROTEIN-RELATED"/>
    <property type="match status" value="1"/>
</dbReference>
<feature type="repeat" description="PPR" evidence="2">
    <location>
        <begin position="334"/>
        <end position="368"/>
    </location>
</feature>
<dbReference type="EMBL" id="CAUOFW020005946">
    <property type="protein sequence ID" value="CAK9172200.1"/>
    <property type="molecule type" value="Genomic_DNA"/>
</dbReference>
<keyword evidence="1" id="KW-0677">Repeat</keyword>
<dbReference type="Pfam" id="PF01535">
    <property type="entry name" value="PPR"/>
    <property type="match status" value="5"/>
</dbReference>
<dbReference type="FunFam" id="1.25.40.10:FF:000090">
    <property type="entry name" value="Pentatricopeptide repeat-containing protein, chloroplastic"/>
    <property type="match status" value="1"/>
</dbReference>
<evidence type="ECO:0000313" key="3">
    <source>
        <dbReference type="EMBL" id="CAK9172200.1"/>
    </source>
</evidence>
<dbReference type="InterPro" id="IPR046960">
    <property type="entry name" value="PPR_At4g14850-like_plant"/>
</dbReference>
<dbReference type="PANTHER" id="PTHR24015:SF930">
    <property type="entry name" value="PPR CONTAINING PLANT-LIKE PROTEIN"/>
    <property type="match status" value="1"/>
</dbReference>
<sequence>MKREIANLVADGLYKKALCLNSQLHSSSLRPNKFTFPSLLKACAKLRLIPQSQMLHTHLVKTGFQTDIYTATALTDCYMKLHLLNDALKVFDEIPEPNMASFNVAISGFSRYGFYNEALRVVRLAAMKGFRPDSVSVASLLSACEYVEIGIQLQCWAMKIGVGRDIYAATSLVTMYMNFGELVSATKVFEVVQDKNVVCYNAFISGLLQLGSPRAVLDVFNDMRRSSGEEPNSVTLICIISACSDLKYVGFGRQVHGYIFKVEMSFDTMVGTALVDMYSKCCCWQRAFDVFKEMNGKRNLITWNSMITGMMLNTQSENAVKLFGQLETEGLKPDSATWNSMISGFSHIGKELEAFMFFRKMQSAGVMPSLKSITSLLPACSALSALQSGREIHGHVVRTYISNDEFIATALIDMYMKCGQCSLAHRVFDRFEIESDDPAIWNAMISGYGRNGEYETAFEIFHRMVEENVQPNLATFSCVLSVCSHTGQIDKGWQVFGMMSTDYGLKPASEHFNCMVDLLGRSGRLDEARGLLKEITEPSTSVYASLLGSCKCYSDSKLGEEMVKKLSELEPENPTPFVILSNIYAQQGRWKDVERVRRVIDERGLRKHPGFSLAGVT</sequence>
<feature type="repeat" description="PPR" evidence="2">
    <location>
        <begin position="98"/>
        <end position="132"/>
    </location>
</feature>
<organism evidence="3 4">
    <name type="scientific">Ilex paraguariensis</name>
    <name type="common">yerba mate</name>
    <dbReference type="NCBI Taxonomy" id="185542"/>
    <lineage>
        <taxon>Eukaryota</taxon>
        <taxon>Viridiplantae</taxon>
        <taxon>Streptophyta</taxon>
        <taxon>Embryophyta</taxon>
        <taxon>Tracheophyta</taxon>
        <taxon>Spermatophyta</taxon>
        <taxon>Magnoliopsida</taxon>
        <taxon>eudicotyledons</taxon>
        <taxon>Gunneridae</taxon>
        <taxon>Pentapetalae</taxon>
        <taxon>asterids</taxon>
        <taxon>campanulids</taxon>
        <taxon>Aquifoliales</taxon>
        <taxon>Aquifoliaceae</taxon>
        <taxon>Ilex</taxon>
    </lineage>
</organism>
<keyword evidence="4" id="KW-1185">Reference proteome</keyword>
<evidence type="ECO:0008006" key="5">
    <source>
        <dbReference type="Google" id="ProtNLM"/>
    </source>
</evidence>
<dbReference type="Pfam" id="PF13041">
    <property type="entry name" value="PPR_2"/>
    <property type="match status" value="3"/>
</dbReference>
<evidence type="ECO:0000313" key="4">
    <source>
        <dbReference type="Proteomes" id="UP001642360"/>
    </source>
</evidence>
<dbReference type="NCBIfam" id="TIGR00756">
    <property type="entry name" value="PPR"/>
    <property type="match status" value="5"/>
</dbReference>
<dbReference type="InterPro" id="IPR011990">
    <property type="entry name" value="TPR-like_helical_dom_sf"/>
</dbReference>
<dbReference type="InterPro" id="IPR046848">
    <property type="entry name" value="E_motif"/>
</dbReference>
<evidence type="ECO:0000256" key="2">
    <source>
        <dbReference type="PROSITE-ProRule" id="PRU00708"/>
    </source>
</evidence>
<feature type="repeat" description="PPR" evidence="2">
    <location>
        <begin position="472"/>
        <end position="507"/>
    </location>
</feature>
<feature type="repeat" description="PPR" evidence="2">
    <location>
        <begin position="437"/>
        <end position="471"/>
    </location>
</feature>
<dbReference type="AlphaFoldDB" id="A0ABC8TRV3"/>
<dbReference type="Pfam" id="PF20431">
    <property type="entry name" value="E_motif"/>
    <property type="match status" value="1"/>
</dbReference>
<feature type="repeat" description="PPR" evidence="2">
    <location>
        <begin position="299"/>
        <end position="333"/>
    </location>
</feature>
<evidence type="ECO:0000256" key="1">
    <source>
        <dbReference type="ARBA" id="ARBA00022737"/>
    </source>
</evidence>
<dbReference type="FunFam" id="1.25.40.10:FF:001175">
    <property type="entry name" value="Pentatricopeptide repeat-containing protein At1g19720"/>
    <property type="match status" value="1"/>
</dbReference>
<name>A0ABC8TRV3_9AQUA</name>
<dbReference type="GO" id="GO:0016070">
    <property type="term" value="P:RNA metabolic process"/>
    <property type="evidence" value="ECO:0007669"/>
    <property type="project" value="UniProtKB-ARBA"/>
</dbReference>